<proteinExistence type="inferred from homology"/>
<feature type="binding site" evidence="3">
    <location>
        <position position="179"/>
    </location>
    <ligand>
        <name>Mg(2+)</name>
        <dbReference type="ChEBI" id="CHEBI:18420"/>
    </ligand>
</feature>
<dbReference type="GO" id="GO:0004035">
    <property type="term" value="F:alkaline phosphatase activity"/>
    <property type="evidence" value="ECO:0007669"/>
    <property type="project" value="TreeGrafter"/>
</dbReference>
<accession>A0A1H7ZLJ1</accession>
<keyword evidence="8" id="KW-1185">Reference proteome</keyword>
<dbReference type="OrthoDB" id="9794455at2"/>
<comment type="cofactor">
    <cofactor evidence="3">
        <name>Zn(2+)</name>
        <dbReference type="ChEBI" id="CHEBI:29105"/>
    </cofactor>
    <text evidence="3">Binds 2 Zn(2+) ions.</text>
</comment>
<evidence type="ECO:0000313" key="7">
    <source>
        <dbReference type="EMBL" id="SEM59133.1"/>
    </source>
</evidence>
<evidence type="ECO:0000256" key="5">
    <source>
        <dbReference type="SAM" id="MobiDB-lite"/>
    </source>
</evidence>
<feature type="compositionally biased region" description="Low complexity" evidence="5">
    <location>
        <begin position="435"/>
        <end position="454"/>
    </location>
</feature>
<dbReference type="Proteomes" id="UP000199585">
    <property type="component" value="Unassembled WGS sequence"/>
</dbReference>
<feature type="signal peptide" evidence="6">
    <location>
        <begin position="1"/>
        <end position="23"/>
    </location>
</feature>
<dbReference type="InterPro" id="IPR001952">
    <property type="entry name" value="Alkaline_phosphatase"/>
</dbReference>
<keyword evidence="3" id="KW-0460">Magnesium</keyword>
<feature type="binding site" evidence="3">
    <location>
        <position position="371"/>
    </location>
    <ligand>
        <name>Zn(2+)</name>
        <dbReference type="ChEBI" id="CHEBI:29105"/>
        <label>2</label>
    </ligand>
</feature>
<dbReference type="CDD" id="cd16012">
    <property type="entry name" value="ALP"/>
    <property type="match status" value="1"/>
</dbReference>
<dbReference type="PRINTS" id="PR00113">
    <property type="entry name" value="ALKPHPHTASE"/>
</dbReference>
<name>A0A1H7ZLJ1_9RHOB</name>
<evidence type="ECO:0000313" key="8">
    <source>
        <dbReference type="Proteomes" id="UP000199585"/>
    </source>
</evidence>
<organism evidence="7 8">
    <name type="scientific">Loktanella fryxellensis</name>
    <dbReference type="NCBI Taxonomy" id="245187"/>
    <lineage>
        <taxon>Bacteria</taxon>
        <taxon>Pseudomonadati</taxon>
        <taxon>Pseudomonadota</taxon>
        <taxon>Alphaproteobacteria</taxon>
        <taxon>Rhodobacterales</taxon>
        <taxon>Roseobacteraceae</taxon>
        <taxon>Loktanella</taxon>
    </lineage>
</organism>
<comment type="cofactor">
    <cofactor evidence="3">
        <name>Mg(2+)</name>
        <dbReference type="ChEBI" id="CHEBI:18420"/>
    </cofactor>
    <text evidence="3">Binds 1 Mg(2+) ion.</text>
</comment>
<reference evidence="7 8" key="1">
    <citation type="submission" date="2016-10" db="EMBL/GenBank/DDBJ databases">
        <authorList>
            <person name="de Groot N.N."/>
        </authorList>
    </citation>
    <scope>NUCLEOTIDE SEQUENCE [LARGE SCALE GENOMIC DNA]</scope>
    <source>
        <strain evidence="7 8">DSM 16213</strain>
    </source>
</reference>
<evidence type="ECO:0000256" key="6">
    <source>
        <dbReference type="SAM" id="SignalP"/>
    </source>
</evidence>
<feature type="binding site" evidence="3">
    <location>
        <position position="334"/>
    </location>
    <ligand>
        <name>Zn(2+)</name>
        <dbReference type="ChEBI" id="CHEBI:29105"/>
        <label>2</label>
    </ligand>
</feature>
<dbReference type="AlphaFoldDB" id="A0A1H7ZLJ1"/>
<dbReference type="SMART" id="SM00098">
    <property type="entry name" value="alkPPc"/>
    <property type="match status" value="1"/>
</dbReference>
<keyword evidence="3" id="KW-0862">Zinc</keyword>
<feature type="binding site" evidence="3">
    <location>
        <position position="325"/>
    </location>
    <ligand>
        <name>Mg(2+)</name>
        <dbReference type="ChEBI" id="CHEBI:18420"/>
    </ligand>
</feature>
<protein>
    <submittedName>
        <fullName evidence="7">Alkaline phosphatase</fullName>
    </submittedName>
</protein>
<evidence type="ECO:0000256" key="3">
    <source>
        <dbReference type="PIRSR" id="PIRSR601952-2"/>
    </source>
</evidence>
<dbReference type="GO" id="GO:0046872">
    <property type="term" value="F:metal ion binding"/>
    <property type="evidence" value="ECO:0007669"/>
    <property type="project" value="UniProtKB-KW"/>
</dbReference>
<feature type="binding site" evidence="3">
    <location>
        <position position="330"/>
    </location>
    <ligand>
        <name>Zn(2+)</name>
        <dbReference type="ChEBI" id="CHEBI:29105"/>
        <label>2</label>
    </ligand>
</feature>
<dbReference type="PANTHER" id="PTHR11596:SF5">
    <property type="entry name" value="ALKALINE PHOSPHATASE"/>
    <property type="match status" value="1"/>
</dbReference>
<dbReference type="RefSeq" id="WP_089898411.1">
    <property type="nucleotide sequence ID" value="NZ_FOCI01000002.1"/>
</dbReference>
<evidence type="ECO:0000256" key="2">
    <source>
        <dbReference type="PIRSR" id="PIRSR601952-1"/>
    </source>
</evidence>
<feature type="chain" id="PRO_5011634280" evidence="6">
    <location>
        <begin position="24"/>
        <end position="532"/>
    </location>
</feature>
<dbReference type="SUPFAM" id="SSF53649">
    <property type="entry name" value="Alkaline phosphatase-like"/>
    <property type="match status" value="1"/>
</dbReference>
<sequence length="532" mass="56689">MFKLPQTALIGVSLIALSTAVHAQSTDLPQASSQWFIDGQATIKTMLAREANTNTAKNIIVIVADGNGVGTNYALRLFDGQQKGMMGEENVLPYETPDYHSALIKTYNINAQTPDSALTAGAMNTGVKQRFNLINLGENAVHDDCATIAGNELTLFSEMMTEMDKSVGVVSTARITHATPAAVYAKTANRNWEDSVPEGCTAQVDIAQQLVNAMEAGTVDFAMGGGASYFLPADMEMAGFTGSRADGLDLMARATELGAQTATDTASFEALDLASDAPVLALYEDSHMQYEVDRADTDEPSLVDMTRSAIEYLSKNENGYYLEIEAGRIDHANHDGNAYRTLSDGVAFAEAVALADELTSDEDTLIIVTSDHEHAISFNGYCGRGSDILGLCMDVSQTGIEHTGEPLLAADGKPYTVIGYLNGTGSVLIEQTQESTEAAVTEAAEPSAATPDAAGTPEVETVPVYSGARPDLTQEQALDVDYIQQALIPMESETHSGEDVAVYAKGPWAHLFDGTLEQNVIFHVMNHAVTAQ</sequence>
<keyword evidence="6" id="KW-0732">Signal</keyword>
<feature type="binding site" evidence="3">
    <location>
        <position position="177"/>
    </location>
    <ligand>
        <name>Mg(2+)</name>
        <dbReference type="ChEBI" id="CHEBI:18420"/>
    </ligand>
</feature>
<dbReference type="InterPro" id="IPR017850">
    <property type="entry name" value="Alkaline_phosphatase_core_sf"/>
</dbReference>
<evidence type="ECO:0000256" key="1">
    <source>
        <dbReference type="ARBA" id="ARBA00022553"/>
    </source>
</evidence>
<feature type="active site" description="Phosphoserine intermediate" evidence="2">
    <location>
        <position position="116"/>
    </location>
</feature>
<dbReference type="STRING" id="245187.SAMN04488003_10231"/>
<feature type="binding site" evidence="3">
    <location>
        <position position="65"/>
    </location>
    <ligand>
        <name>Mg(2+)</name>
        <dbReference type="ChEBI" id="CHEBI:18420"/>
    </ligand>
</feature>
<gene>
    <name evidence="7" type="ORF">SAMN04488003_10231</name>
</gene>
<dbReference type="Gene3D" id="3.40.720.10">
    <property type="entry name" value="Alkaline Phosphatase, subunit A"/>
    <property type="match status" value="1"/>
</dbReference>
<keyword evidence="1" id="KW-0597">Phosphoprotein</keyword>
<keyword evidence="3" id="KW-0479">Metal-binding</keyword>
<dbReference type="PANTHER" id="PTHR11596">
    <property type="entry name" value="ALKALINE PHOSPHATASE"/>
    <property type="match status" value="1"/>
</dbReference>
<dbReference type="Pfam" id="PF00245">
    <property type="entry name" value="Alk_phosphatase"/>
    <property type="match status" value="1"/>
</dbReference>
<dbReference type="EMBL" id="FOCI01000002">
    <property type="protein sequence ID" value="SEM59133.1"/>
    <property type="molecule type" value="Genomic_DNA"/>
</dbReference>
<feature type="binding site" evidence="3">
    <location>
        <position position="65"/>
    </location>
    <ligand>
        <name>Zn(2+)</name>
        <dbReference type="ChEBI" id="CHEBI:29105"/>
        <label>2</label>
    </ligand>
</feature>
<feature type="region of interest" description="Disordered" evidence="5">
    <location>
        <begin position="435"/>
        <end position="458"/>
    </location>
</feature>
<feature type="binding site" evidence="3">
    <location>
        <position position="372"/>
    </location>
    <ligand>
        <name>Zn(2+)</name>
        <dbReference type="ChEBI" id="CHEBI:29105"/>
        <label>2</label>
    </ligand>
</feature>
<feature type="binding site" evidence="3">
    <location>
        <position position="495"/>
    </location>
    <ligand>
        <name>Zn(2+)</name>
        <dbReference type="ChEBI" id="CHEBI:29105"/>
        <label>2</label>
    </ligand>
</feature>
<comment type="similarity">
    <text evidence="4">Belongs to the alkaline phosphatase family.</text>
</comment>
<evidence type="ECO:0000256" key="4">
    <source>
        <dbReference type="RuleBase" id="RU003946"/>
    </source>
</evidence>